<dbReference type="EMBL" id="CAJVPZ010003557">
    <property type="protein sequence ID" value="CAG8532123.1"/>
    <property type="molecule type" value="Genomic_DNA"/>
</dbReference>
<evidence type="ECO:0000313" key="2">
    <source>
        <dbReference type="EMBL" id="CAG8532123.1"/>
    </source>
</evidence>
<keyword evidence="3" id="KW-1185">Reference proteome</keyword>
<dbReference type="AlphaFoldDB" id="A0A9N9AIV7"/>
<dbReference type="OrthoDB" id="2426417at2759"/>
<reference evidence="2" key="1">
    <citation type="submission" date="2021-06" db="EMBL/GenBank/DDBJ databases">
        <authorList>
            <person name="Kallberg Y."/>
            <person name="Tangrot J."/>
            <person name="Rosling A."/>
        </authorList>
    </citation>
    <scope>NUCLEOTIDE SEQUENCE</scope>
    <source>
        <strain evidence="2">IN212</strain>
    </source>
</reference>
<sequence length="100" mass="11260">MEKGKKVTRTSVKRKKPNSPSPEPSSEEEDSLIRLCSVRLISYINGLNQFEIKIFGINNYNHPLEITDSNANTLATLQNENDCHFSSLSIRIKNSSNHGI</sequence>
<gene>
    <name evidence="2" type="ORF">RFULGI_LOCUS3840</name>
</gene>
<proteinExistence type="predicted"/>
<protein>
    <submittedName>
        <fullName evidence="2">5257_t:CDS:1</fullName>
    </submittedName>
</protein>
<feature type="compositionally biased region" description="Basic residues" evidence="1">
    <location>
        <begin position="1"/>
        <end position="17"/>
    </location>
</feature>
<dbReference type="Proteomes" id="UP000789396">
    <property type="component" value="Unassembled WGS sequence"/>
</dbReference>
<name>A0A9N9AIV7_9GLOM</name>
<evidence type="ECO:0000313" key="3">
    <source>
        <dbReference type="Proteomes" id="UP000789396"/>
    </source>
</evidence>
<organism evidence="2 3">
    <name type="scientific">Racocetra fulgida</name>
    <dbReference type="NCBI Taxonomy" id="60492"/>
    <lineage>
        <taxon>Eukaryota</taxon>
        <taxon>Fungi</taxon>
        <taxon>Fungi incertae sedis</taxon>
        <taxon>Mucoromycota</taxon>
        <taxon>Glomeromycotina</taxon>
        <taxon>Glomeromycetes</taxon>
        <taxon>Diversisporales</taxon>
        <taxon>Gigasporaceae</taxon>
        <taxon>Racocetra</taxon>
    </lineage>
</organism>
<accession>A0A9N9AIV7</accession>
<feature type="region of interest" description="Disordered" evidence="1">
    <location>
        <begin position="1"/>
        <end position="30"/>
    </location>
</feature>
<evidence type="ECO:0000256" key="1">
    <source>
        <dbReference type="SAM" id="MobiDB-lite"/>
    </source>
</evidence>
<feature type="non-terminal residue" evidence="2">
    <location>
        <position position="100"/>
    </location>
</feature>
<comment type="caution">
    <text evidence="2">The sequence shown here is derived from an EMBL/GenBank/DDBJ whole genome shotgun (WGS) entry which is preliminary data.</text>
</comment>